<dbReference type="GO" id="GO:0008080">
    <property type="term" value="F:N-acetyltransferase activity"/>
    <property type="evidence" value="ECO:0007669"/>
    <property type="project" value="InterPro"/>
</dbReference>
<dbReference type="SUPFAM" id="SSF55729">
    <property type="entry name" value="Acyl-CoA N-acyltransferases (Nat)"/>
    <property type="match status" value="1"/>
</dbReference>
<dbReference type="InterPro" id="IPR050769">
    <property type="entry name" value="NAT_camello-type"/>
</dbReference>
<comment type="caution">
    <text evidence="3">The sequence shown here is derived from an EMBL/GenBank/DDBJ whole genome shotgun (WGS) entry which is preliminary data.</text>
</comment>
<dbReference type="AlphaFoldDB" id="A0A8J3AIY6"/>
<dbReference type="CDD" id="cd04301">
    <property type="entry name" value="NAT_SF"/>
    <property type="match status" value="1"/>
</dbReference>
<dbReference type="PANTHER" id="PTHR13947:SF37">
    <property type="entry name" value="LD18367P"/>
    <property type="match status" value="1"/>
</dbReference>
<gene>
    <name evidence="3" type="ORF">GCM10007380_27720</name>
</gene>
<organism evidence="3 4">
    <name type="scientific">Gottfriedia solisilvae</name>
    <dbReference type="NCBI Taxonomy" id="1516104"/>
    <lineage>
        <taxon>Bacteria</taxon>
        <taxon>Bacillati</taxon>
        <taxon>Bacillota</taxon>
        <taxon>Bacilli</taxon>
        <taxon>Bacillales</taxon>
        <taxon>Bacillaceae</taxon>
        <taxon>Gottfriedia</taxon>
    </lineage>
</organism>
<dbReference type="Pfam" id="PF00583">
    <property type="entry name" value="Acetyltransf_1"/>
    <property type="match status" value="1"/>
</dbReference>
<dbReference type="InterPro" id="IPR016181">
    <property type="entry name" value="Acyl_CoA_acyltransferase"/>
</dbReference>
<proteinExistence type="predicted"/>
<accession>A0A8J3AIY6</accession>
<dbReference type="RefSeq" id="WP_087999783.1">
    <property type="nucleotide sequence ID" value="NZ_BMHB01000001.1"/>
</dbReference>
<evidence type="ECO:0000313" key="4">
    <source>
        <dbReference type="Proteomes" id="UP000626244"/>
    </source>
</evidence>
<dbReference type="InterPro" id="IPR000182">
    <property type="entry name" value="GNAT_dom"/>
</dbReference>
<evidence type="ECO:0000256" key="1">
    <source>
        <dbReference type="ARBA" id="ARBA00022679"/>
    </source>
</evidence>
<dbReference type="OrthoDB" id="9803233at2"/>
<keyword evidence="4" id="KW-1185">Reference proteome</keyword>
<dbReference type="Proteomes" id="UP000626244">
    <property type="component" value="Unassembled WGS sequence"/>
</dbReference>
<reference evidence="4" key="1">
    <citation type="journal article" date="2019" name="Int. J. Syst. Evol. Microbiol.">
        <title>The Global Catalogue of Microorganisms (GCM) 10K type strain sequencing project: providing services to taxonomists for standard genome sequencing and annotation.</title>
        <authorList>
            <consortium name="The Broad Institute Genomics Platform"/>
            <consortium name="The Broad Institute Genome Sequencing Center for Infectious Disease"/>
            <person name="Wu L."/>
            <person name="Ma J."/>
        </authorList>
    </citation>
    <scope>NUCLEOTIDE SEQUENCE [LARGE SCALE GENOMIC DNA]</scope>
    <source>
        <strain evidence="4">CGMCC 1.14993</strain>
    </source>
</reference>
<evidence type="ECO:0000259" key="2">
    <source>
        <dbReference type="PROSITE" id="PS51186"/>
    </source>
</evidence>
<sequence>MTINRLVIRESKPDEVDQVKKVLVDSYEQYATILSVEQWENYKNSIIDSTENSQTKTKLVALVDNVMLGACFIYDSAEKAYGLPDLEIKYPIVRLLGVSPKARGLGIATELIRASCNLAQEWGSDRIVLHTSDMMQSAIKLYEKLGFKRAKQYEFMNGKILVKSYELTINETTLLTN</sequence>
<feature type="domain" description="N-acetyltransferase" evidence="2">
    <location>
        <begin position="6"/>
        <end position="170"/>
    </location>
</feature>
<dbReference type="EMBL" id="BMHB01000001">
    <property type="protein sequence ID" value="GGI15387.1"/>
    <property type="molecule type" value="Genomic_DNA"/>
</dbReference>
<name>A0A8J3AIY6_9BACI</name>
<protein>
    <submittedName>
        <fullName evidence="3">N-acetyltransferase</fullName>
    </submittedName>
</protein>
<keyword evidence="1" id="KW-0808">Transferase</keyword>
<dbReference type="PROSITE" id="PS51186">
    <property type="entry name" value="GNAT"/>
    <property type="match status" value="1"/>
</dbReference>
<dbReference type="PANTHER" id="PTHR13947">
    <property type="entry name" value="GNAT FAMILY N-ACETYLTRANSFERASE"/>
    <property type="match status" value="1"/>
</dbReference>
<dbReference type="Gene3D" id="3.40.630.30">
    <property type="match status" value="1"/>
</dbReference>
<evidence type="ECO:0000313" key="3">
    <source>
        <dbReference type="EMBL" id="GGI15387.1"/>
    </source>
</evidence>